<dbReference type="InterPro" id="IPR025875">
    <property type="entry name" value="Leu-rich_rpt_4"/>
</dbReference>
<dbReference type="Pfam" id="PF12799">
    <property type="entry name" value="LRR_4"/>
    <property type="match status" value="8"/>
</dbReference>
<dbReference type="SUPFAM" id="SSF52058">
    <property type="entry name" value="L domain-like"/>
    <property type="match status" value="5"/>
</dbReference>
<dbReference type="EMBL" id="CATOUU010000669">
    <property type="protein sequence ID" value="CAI9939903.1"/>
    <property type="molecule type" value="Genomic_DNA"/>
</dbReference>
<accession>A0AA86PMK4</accession>
<dbReference type="Proteomes" id="UP001642409">
    <property type="component" value="Unassembled WGS sequence"/>
</dbReference>
<dbReference type="InterPro" id="IPR003591">
    <property type="entry name" value="Leu-rich_rpt_typical-subtyp"/>
</dbReference>
<dbReference type="EMBL" id="CAXDID020000184">
    <property type="protein sequence ID" value="CAL6050269.1"/>
    <property type="molecule type" value="Genomic_DNA"/>
</dbReference>
<dbReference type="Pfam" id="PF13855">
    <property type="entry name" value="LRR_8"/>
    <property type="match status" value="1"/>
</dbReference>
<dbReference type="InterPro" id="IPR001611">
    <property type="entry name" value="Leu-rich_rpt"/>
</dbReference>
<organism evidence="3">
    <name type="scientific">Hexamita inflata</name>
    <dbReference type="NCBI Taxonomy" id="28002"/>
    <lineage>
        <taxon>Eukaryota</taxon>
        <taxon>Metamonada</taxon>
        <taxon>Diplomonadida</taxon>
        <taxon>Hexamitidae</taxon>
        <taxon>Hexamitinae</taxon>
        <taxon>Hexamita</taxon>
    </lineage>
</organism>
<evidence type="ECO:0008006" key="6">
    <source>
        <dbReference type="Google" id="ProtNLM"/>
    </source>
</evidence>
<dbReference type="PANTHER" id="PTHR46652">
    <property type="entry name" value="LEUCINE-RICH REPEAT AND IQ DOMAIN-CONTAINING PROTEIN 1-RELATED"/>
    <property type="match status" value="1"/>
</dbReference>
<dbReference type="SMART" id="SM00369">
    <property type="entry name" value="LRR_TYP"/>
    <property type="match status" value="24"/>
</dbReference>
<keyword evidence="5" id="KW-1185">Reference proteome</keyword>
<keyword evidence="2" id="KW-0677">Repeat</keyword>
<reference evidence="3" key="1">
    <citation type="submission" date="2023-06" db="EMBL/GenBank/DDBJ databases">
        <authorList>
            <person name="Kurt Z."/>
        </authorList>
    </citation>
    <scope>NUCLEOTIDE SEQUENCE</scope>
</reference>
<dbReference type="PROSITE" id="PS51450">
    <property type="entry name" value="LRR"/>
    <property type="match status" value="27"/>
</dbReference>
<evidence type="ECO:0000256" key="1">
    <source>
        <dbReference type="ARBA" id="ARBA00022614"/>
    </source>
</evidence>
<evidence type="ECO:0000313" key="5">
    <source>
        <dbReference type="Proteomes" id="UP001642409"/>
    </source>
</evidence>
<reference evidence="4 5" key="2">
    <citation type="submission" date="2024-07" db="EMBL/GenBank/DDBJ databases">
        <authorList>
            <person name="Akdeniz Z."/>
        </authorList>
    </citation>
    <scope>NUCLEOTIDE SEQUENCE [LARGE SCALE GENOMIC DNA]</scope>
</reference>
<dbReference type="InterPro" id="IPR032675">
    <property type="entry name" value="LRR_dom_sf"/>
</dbReference>
<dbReference type="SMART" id="SM00364">
    <property type="entry name" value="LRR_BAC"/>
    <property type="match status" value="5"/>
</dbReference>
<dbReference type="SMART" id="SM00365">
    <property type="entry name" value="LRR_SD22"/>
    <property type="match status" value="29"/>
</dbReference>
<gene>
    <name evidence="3" type="ORF">HINF_LOCUS27548</name>
    <name evidence="4" type="ORF">HINF_LOCUS43805</name>
</gene>
<dbReference type="Gene3D" id="3.80.10.10">
    <property type="entry name" value="Ribonuclease Inhibitor"/>
    <property type="match status" value="7"/>
</dbReference>
<evidence type="ECO:0000313" key="3">
    <source>
        <dbReference type="EMBL" id="CAI9939903.1"/>
    </source>
</evidence>
<evidence type="ECO:0000313" key="4">
    <source>
        <dbReference type="EMBL" id="CAL6050269.1"/>
    </source>
</evidence>
<evidence type="ECO:0000256" key="2">
    <source>
        <dbReference type="ARBA" id="ARBA00022737"/>
    </source>
</evidence>
<protein>
    <recommendedName>
        <fullName evidence="6">Protein phosphatase 1 regulatory subunit 7</fullName>
    </recommendedName>
</protein>
<keyword evidence="1" id="KW-0433">Leucine-rich repeat</keyword>
<name>A0AA86PMK4_9EUKA</name>
<comment type="caution">
    <text evidence="3">The sequence shown here is derived from an EMBL/GenBank/DDBJ whole genome shotgun (WGS) entry which is preliminary data.</text>
</comment>
<sequence>MQDNADLKQKRCLVTEQTRFTDDAVRNSTHFEGENIVLTQVDKVPTQAVSLIFSNCSLYSCKGLNFHVLVTHLDLSSNFLDSLPGLSGLNLEYVDLSGNLLADVSTLSTCNQIQVLKLSNNQILRLDLVQNLPKLTELEFENNQVQFLKPVITHQNFNVKWLSTQKLVLIQQLKELLNVSQEEAMQFQSECEPWKYIASMLIRYRDKAINGSLTVNDDQQLTSIGFVDYLNIKKLILNKCHKINFTETPVKLRHLQVCVTKVQSLQGIERFQQLETLVLRNNSLHRLEKEISLFITLSNLKSLNLAQNQLKVVCSFDKLIQLENLDLSENKLQRTNLLAGLQLKNLDVSFNQLENVDELKDCQSLEQLNIANNKIKSINILNSLTKLVYFNISNNRILSVKVCLQMKSLVDIRTNKNVIQDLDELTQHENSSARWMSEQDDLADEEIKELFNCDEEDLQKKKLELLNQQQQSNYSPKMVVKYGIHVINESLQIKKDDQIISVAFTDLLKVNNTLSIVECKNISFEPHPKLVQHLRVTDCQLMNMLHLEQITQLVSLDLSCNQLGYASEIGELVLLKRLILRDNKIAQIDWVSELKVLENIDMENNKLITVKKLLDLLQLKTVQLNGNMALDVDQLKRHKNYMNTWRLVQAPVNRSDFEYYLGDNKNDKMVLDLMNQLQLEKYSLENAAKYEDLINNLELVIHGDDYLHDLGFIDPTKNFIKKNSSVLAISYCKNVNTLNTPQNLTKLSINNSGLAKINGIELTQHLVSLNLSQNNLTSVQQLENLIHIEELFLSDNQITKLDCLQKLENLKTIEVKNNKLLELNVARFWTDIVKLFVDNNIINDFIALFNHMSYNPMWISRQNKATIVDIKNYIGQEATQLQIDAELAKYNNRSAQKRKVDQEYILAYKKKIRNKCLDISDNPEITTINFVNHFRLTQLTLNNCKNVRFDYVCNVTTLHVTNSGLTKLDGIQQMEQLTELNLSDNKLTDASLLANLVKLGNLDVSNNRLLEVDFIVQLDKLRILSLKDNLIYHWNVVKQHKNYDDWIVSQNKPTENDILNRFGAEMFQEEILILQKYINAITEQKFQVKYEKAIEAKTWITVFNVSENESKSIELIKNYECEQFGRNWRISCDSKDRKTVLNKIKNINATFKVEVEEFRLLVIQNELENLSFVNKFDIQKLVVNDCNNVKFHGVANVKALRVNGCELKSIDGIQNWNQLLELNLCGNKLESVAQLENLNQLKVLSLYQNRIENVEPLRGLVNLMTLSLSENQIQNVEPLRGLVNLTALWLSENQIQNVEPLRGLVNLTNLSLSENQIQNVEPLRGLVNLTALWLSENQIQNVEPLRGLVNLTDLSLSSNQIQNVEPLRGLVNLTNLSLSENQIQNVEPLRGLVNLTTLQLFSNQIENVEPLRGLVNLTALWLSENQIQNVEPLRGLVNLTNLSLSENQIQNVEPLRGLVNLTNLSLSENQIQNVEPLRGLVNLTTLQLFSNQIENVEPLRGLVNLTDLSLHKNQIQNVEPLRGLVNLTELRLHSNQIQNVEPLRGLVNLTELRLHSNQIQNVEPLRGLVNLTELRLHSNQIENVEPLQ</sequence>
<proteinExistence type="predicted"/>
<dbReference type="InterPro" id="IPR050836">
    <property type="entry name" value="SDS22/Internalin_LRR"/>
</dbReference>
<dbReference type="PANTHER" id="PTHR46652:SF3">
    <property type="entry name" value="LEUCINE-RICH REPEAT-CONTAINING PROTEIN 9"/>
    <property type="match status" value="1"/>
</dbReference>